<organism evidence="2 3">
    <name type="scientific">Pantoea alhagi</name>
    <dbReference type="NCBI Taxonomy" id="1891675"/>
    <lineage>
        <taxon>Bacteria</taxon>
        <taxon>Pseudomonadati</taxon>
        <taxon>Pseudomonadota</taxon>
        <taxon>Gammaproteobacteria</taxon>
        <taxon>Enterobacterales</taxon>
        <taxon>Erwiniaceae</taxon>
        <taxon>Pantoea</taxon>
    </lineage>
</organism>
<keyword evidence="3" id="KW-1185">Reference proteome</keyword>
<dbReference type="AlphaFoldDB" id="A0A1W6B242"/>
<dbReference type="EMBL" id="CP019706">
    <property type="protein sequence ID" value="ARJ41155.1"/>
    <property type="molecule type" value="Genomic_DNA"/>
</dbReference>
<keyword evidence="1" id="KW-0812">Transmembrane</keyword>
<proteinExistence type="predicted"/>
<keyword evidence="1" id="KW-0472">Membrane</keyword>
<feature type="transmembrane region" description="Helical" evidence="1">
    <location>
        <begin position="45"/>
        <end position="64"/>
    </location>
</feature>
<reference evidence="2 3" key="1">
    <citation type="submission" date="2017-02" db="EMBL/GenBank/DDBJ databases">
        <title>Complete genome sequence of the drought resistance-promoting endophyte Pantoea alhagi LTYR-11Z.</title>
        <authorList>
            <person name="Zhang L."/>
        </authorList>
    </citation>
    <scope>NUCLEOTIDE SEQUENCE [LARGE SCALE GENOMIC DNA]</scope>
    <source>
        <strain evidence="2 3">LTYR-11Z</strain>
    </source>
</reference>
<evidence type="ECO:0000256" key="1">
    <source>
        <dbReference type="SAM" id="Phobius"/>
    </source>
</evidence>
<evidence type="ECO:0000313" key="3">
    <source>
        <dbReference type="Proteomes" id="UP000192900"/>
    </source>
</evidence>
<accession>A0A1W6B242</accession>
<feature type="transmembrane region" description="Helical" evidence="1">
    <location>
        <begin position="21"/>
        <end position="39"/>
    </location>
</feature>
<name>A0A1W6B242_9GAMM</name>
<dbReference type="KEGG" id="palh:B1H58_03475"/>
<sequence length="66" mass="7920">MPMAILRFFKVTFFKYFIEDCLPVLLLIFLGAIYCAYFMEYWGTLMLLSLFLAIHLCVKIVKWIEK</sequence>
<evidence type="ECO:0000313" key="2">
    <source>
        <dbReference type="EMBL" id="ARJ41155.1"/>
    </source>
</evidence>
<protein>
    <submittedName>
        <fullName evidence="2">Uncharacterized protein</fullName>
    </submittedName>
</protein>
<dbReference type="Proteomes" id="UP000192900">
    <property type="component" value="Chromosome"/>
</dbReference>
<keyword evidence="1" id="KW-1133">Transmembrane helix</keyword>
<gene>
    <name evidence="2" type="ORF">B1H58_03475</name>
</gene>